<dbReference type="SMART" id="SM00382">
    <property type="entry name" value="AAA"/>
    <property type="match status" value="1"/>
</dbReference>
<dbReference type="InterPro" id="IPR027417">
    <property type="entry name" value="P-loop_NTPase"/>
</dbReference>
<accession>A0A0P6WQ47</accession>
<protein>
    <submittedName>
        <fullName evidence="5">Cysteine desulfurase</fullName>
    </submittedName>
</protein>
<dbReference type="InterPro" id="IPR003439">
    <property type="entry name" value="ABC_transporter-like_ATP-bd"/>
</dbReference>
<dbReference type="SUPFAM" id="SSF52540">
    <property type="entry name" value="P-loop containing nucleoside triphosphate hydrolases"/>
    <property type="match status" value="1"/>
</dbReference>
<keyword evidence="2" id="KW-0547">Nucleotide-binding</keyword>
<dbReference type="PATRIC" id="fig|1134406.4.peg.770"/>
<sequence length="254" mass="28226">MADLEIRNLHVRIDETEILKGLNLKINKGEVHAIMGPNGTGKSTLAYTLMGHPGYEVTDGEILFKGQDLLELEPNERSVLGMFLAFQYPVAIPGVTLANFLRSALNARRKAVNPEDKGIPVPEFRKFLKAKMDLLKMDHSFAGRYLNDGFSGGEKKRAEILQMATLQPEIAILDETDSGLDIDALRIVSEGVNTLRGPEMGVLVITHYQRILNYIKPDYVHIMLAGQIVESGGADLALHLEEHGYDLLREKYTA</sequence>
<organism evidence="5 6">
    <name type="scientific">Ornatilinea apprima</name>
    <dbReference type="NCBI Taxonomy" id="1134406"/>
    <lineage>
        <taxon>Bacteria</taxon>
        <taxon>Bacillati</taxon>
        <taxon>Chloroflexota</taxon>
        <taxon>Anaerolineae</taxon>
        <taxon>Anaerolineales</taxon>
        <taxon>Anaerolineaceae</taxon>
        <taxon>Ornatilinea</taxon>
    </lineage>
</organism>
<comment type="caution">
    <text evidence="5">The sequence shown here is derived from an EMBL/GenBank/DDBJ whole genome shotgun (WGS) entry which is preliminary data.</text>
</comment>
<dbReference type="Proteomes" id="UP000050417">
    <property type="component" value="Unassembled WGS sequence"/>
</dbReference>
<dbReference type="InterPro" id="IPR010230">
    <property type="entry name" value="FeS-cluster_ATPase_SufC"/>
</dbReference>
<evidence type="ECO:0000256" key="2">
    <source>
        <dbReference type="ARBA" id="ARBA00022741"/>
    </source>
</evidence>
<proteinExistence type="inferred from homology"/>
<dbReference type="EMBL" id="LGCL01000039">
    <property type="protein sequence ID" value="KPL72200.1"/>
    <property type="molecule type" value="Genomic_DNA"/>
</dbReference>
<dbReference type="NCBIfam" id="TIGR01978">
    <property type="entry name" value="sufC"/>
    <property type="match status" value="1"/>
</dbReference>
<comment type="similarity">
    <text evidence="1">Belongs to the ABC transporter superfamily. Ycf16 family.</text>
</comment>
<dbReference type="STRING" id="1134406.ADN00_15340"/>
<feature type="domain" description="ABC transporter" evidence="4">
    <location>
        <begin position="4"/>
        <end position="250"/>
    </location>
</feature>
<gene>
    <name evidence="5" type="primary">sufC</name>
    <name evidence="5" type="ORF">ADN00_15340</name>
</gene>
<dbReference type="OrthoDB" id="9806149at2"/>
<dbReference type="CDD" id="cd03217">
    <property type="entry name" value="ABC_FeS_Assembly"/>
    <property type="match status" value="1"/>
</dbReference>
<evidence type="ECO:0000313" key="6">
    <source>
        <dbReference type="Proteomes" id="UP000050417"/>
    </source>
</evidence>
<dbReference type="InterPro" id="IPR003593">
    <property type="entry name" value="AAA+_ATPase"/>
</dbReference>
<dbReference type="PROSITE" id="PS50893">
    <property type="entry name" value="ABC_TRANSPORTER_2"/>
    <property type="match status" value="1"/>
</dbReference>
<dbReference type="GO" id="GO:0005524">
    <property type="term" value="F:ATP binding"/>
    <property type="evidence" value="ECO:0007669"/>
    <property type="project" value="UniProtKB-KW"/>
</dbReference>
<dbReference type="RefSeq" id="WP_075063914.1">
    <property type="nucleotide sequence ID" value="NZ_LGCL01000039.1"/>
</dbReference>
<dbReference type="Pfam" id="PF00005">
    <property type="entry name" value="ABC_tran"/>
    <property type="match status" value="1"/>
</dbReference>
<reference evidence="5 6" key="1">
    <citation type="submission" date="2015-07" db="EMBL/GenBank/DDBJ databases">
        <title>Genome sequence of Ornatilinea apprima DSM 23815.</title>
        <authorList>
            <person name="Hemp J."/>
            <person name="Ward L.M."/>
            <person name="Pace L.A."/>
            <person name="Fischer W.W."/>
        </authorList>
    </citation>
    <scope>NUCLEOTIDE SEQUENCE [LARGE SCALE GENOMIC DNA]</scope>
    <source>
        <strain evidence="5 6">P3M-1</strain>
    </source>
</reference>
<keyword evidence="3" id="KW-0067">ATP-binding</keyword>
<dbReference type="AlphaFoldDB" id="A0A0P6WQ47"/>
<evidence type="ECO:0000313" key="5">
    <source>
        <dbReference type="EMBL" id="KPL72200.1"/>
    </source>
</evidence>
<dbReference type="PROSITE" id="PS00211">
    <property type="entry name" value="ABC_TRANSPORTER_1"/>
    <property type="match status" value="1"/>
</dbReference>
<dbReference type="PANTHER" id="PTHR43204">
    <property type="entry name" value="ABC TRANSPORTER I FAMILY MEMBER 6, CHLOROPLASTIC"/>
    <property type="match status" value="1"/>
</dbReference>
<evidence type="ECO:0000259" key="4">
    <source>
        <dbReference type="PROSITE" id="PS50893"/>
    </source>
</evidence>
<evidence type="ECO:0000256" key="3">
    <source>
        <dbReference type="ARBA" id="ARBA00022840"/>
    </source>
</evidence>
<evidence type="ECO:0000256" key="1">
    <source>
        <dbReference type="ARBA" id="ARBA00006216"/>
    </source>
</evidence>
<keyword evidence="6" id="KW-1185">Reference proteome</keyword>
<name>A0A0P6WQ47_9CHLR</name>
<dbReference type="Gene3D" id="3.40.50.300">
    <property type="entry name" value="P-loop containing nucleotide triphosphate hydrolases"/>
    <property type="match status" value="1"/>
</dbReference>
<dbReference type="InterPro" id="IPR017871">
    <property type="entry name" value="ABC_transporter-like_CS"/>
</dbReference>
<dbReference type="GO" id="GO:0016887">
    <property type="term" value="F:ATP hydrolysis activity"/>
    <property type="evidence" value="ECO:0007669"/>
    <property type="project" value="InterPro"/>
</dbReference>
<dbReference type="PANTHER" id="PTHR43204:SF1">
    <property type="entry name" value="ABC TRANSPORTER I FAMILY MEMBER 6, CHLOROPLASTIC"/>
    <property type="match status" value="1"/>
</dbReference>